<evidence type="ECO:0000256" key="5">
    <source>
        <dbReference type="ARBA" id="ARBA00022741"/>
    </source>
</evidence>
<name>A0A2S0RBN3_9FLAO</name>
<dbReference type="GO" id="GO:0004715">
    <property type="term" value="F:non-membrane spanning protein tyrosine kinase activity"/>
    <property type="evidence" value="ECO:0007669"/>
    <property type="project" value="UniProtKB-EC"/>
</dbReference>
<feature type="domain" description="AAA" evidence="11">
    <location>
        <begin position="601"/>
        <end position="753"/>
    </location>
</feature>
<dbReference type="InterPro" id="IPR005702">
    <property type="entry name" value="Wzc-like_C"/>
</dbReference>
<sequence length="828" mass="93156">MLDTKDFSFFESENSFDFKGFLIKTASYWRWFIASWIVAFTIAYQVNIRKEKIYGLETTISVKEENNPFFTSNTSLVFNWGGTSDQVQTIASTLKSRSHNELVVSRLDFFVDYLKEGKYSLVDAYGEAPFYVKFDRKFGQLAGIPIRIKFLSESVYQIQINFESDSAGLIYYSDNSNGNTAVSKGEFKANFKTGENVNLPFLNWTLIIKDKPGFYKGNTYFVQFNNFDGTVSGYQGINVETDAKGGSILKLSLQGTNKARIVKYLNTTVQVLKDNQLAAKNQFATNTINFIDSTMIAMEEQIKRTGDELKAFTKGKNVIEIEDGGSQISNKLLEYEIKKDEVTRKIAYYNNLRNYLINNADFSKLPAPSVAGIEDPNIVVNVSKLISLSTQRSELKYAVKSEKIFRDFDNQMDAVKQVLLENISSAKSALRSELNTVDGHLNEAQSSIKQLPEDQQELLKIQRKYDLNSNIYNDFLKKRTEANIVKAANVSDIKFIDPAKDVGGGLVGPKTGVNYVLALFLGFIIPLLFVFGIFFVNNSIQNTDDVAKLTTIPLIGVIGKKHTDSNLSVFERPKSALSESFRAIRSSLQFLYKKQNVSGAKTLMITSSVSGEGKTFCSINIATVFAMSEKKTIIIGLDLRKPKIFGDFKISNDTGAVNYLIGQKTLAEIIQPTHIPFLDVITSGPIPPNPAELILSDAMRDMLLELKNQYDYIILDTPPIGLVSDALELAPYSDVILYVVRQNFTKKDMITLLNTRYKRDEIDNVSIILNSFESKAKYGYGYGYSYGYGYGYGSYSNGYHEDDKRGNILVRIFKFIFGDISFRRSKGD</sequence>
<keyword evidence="10" id="KW-0812">Transmembrane</keyword>
<dbReference type="Proteomes" id="UP000244193">
    <property type="component" value="Chromosome"/>
</dbReference>
<comment type="similarity">
    <text evidence="2">Belongs to the etk/wzc family.</text>
</comment>
<keyword evidence="10" id="KW-1133">Transmembrane helix</keyword>
<dbReference type="InterPro" id="IPR025669">
    <property type="entry name" value="AAA_dom"/>
</dbReference>
<evidence type="ECO:0000259" key="12">
    <source>
        <dbReference type="Pfam" id="PF13807"/>
    </source>
</evidence>
<evidence type="ECO:0000259" key="11">
    <source>
        <dbReference type="Pfam" id="PF13614"/>
    </source>
</evidence>
<dbReference type="Pfam" id="PF13614">
    <property type="entry name" value="AAA_31"/>
    <property type="match status" value="1"/>
</dbReference>
<reference evidence="13 14" key="1">
    <citation type="submission" date="2018-04" db="EMBL/GenBank/DDBJ databases">
        <title>Genome sequencing of Flavobacterium sp. HYN0048.</title>
        <authorList>
            <person name="Yi H."/>
            <person name="Baek C."/>
        </authorList>
    </citation>
    <scope>NUCLEOTIDE SEQUENCE [LARGE SCALE GENOMIC DNA]</scope>
    <source>
        <strain evidence="13 14">HYN0048</strain>
    </source>
</reference>
<organism evidence="13 14">
    <name type="scientific">Flavobacterium magnum</name>
    <dbReference type="NCBI Taxonomy" id="2162713"/>
    <lineage>
        <taxon>Bacteria</taxon>
        <taxon>Pseudomonadati</taxon>
        <taxon>Bacteroidota</taxon>
        <taxon>Flavobacteriia</taxon>
        <taxon>Flavobacteriales</taxon>
        <taxon>Flavobacteriaceae</taxon>
        <taxon>Flavobacterium</taxon>
    </lineage>
</organism>
<dbReference type="KEGG" id="fmg:HYN48_00365"/>
<keyword evidence="6" id="KW-0418">Kinase</keyword>
<proteinExistence type="inferred from homology"/>
<comment type="catalytic activity">
    <reaction evidence="9">
        <text>L-tyrosyl-[protein] + ATP = O-phospho-L-tyrosyl-[protein] + ADP + H(+)</text>
        <dbReference type="Rhea" id="RHEA:10596"/>
        <dbReference type="Rhea" id="RHEA-COMP:10136"/>
        <dbReference type="Rhea" id="RHEA-COMP:20101"/>
        <dbReference type="ChEBI" id="CHEBI:15378"/>
        <dbReference type="ChEBI" id="CHEBI:30616"/>
        <dbReference type="ChEBI" id="CHEBI:46858"/>
        <dbReference type="ChEBI" id="CHEBI:61978"/>
        <dbReference type="ChEBI" id="CHEBI:456216"/>
        <dbReference type="EC" id="2.7.10.2"/>
    </reaction>
</comment>
<dbReference type="NCBIfam" id="TIGR01007">
    <property type="entry name" value="eps_fam"/>
    <property type="match status" value="1"/>
</dbReference>
<dbReference type="PANTHER" id="PTHR32309">
    <property type="entry name" value="TYROSINE-PROTEIN KINASE"/>
    <property type="match status" value="1"/>
</dbReference>
<evidence type="ECO:0000256" key="10">
    <source>
        <dbReference type="SAM" id="Phobius"/>
    </source>
</evidence>
<keyword evidence="8" id="KW-0829">Tyrosine-protein kinase</keyword>
<dbReference type="EMBL" id="CP028811">
    <property type="protein sequence ID" value="AWA28658.1"/>
    <property type="molecule type" value="Genomic_DNA"/>
</dbReference>
<feature type="domain" description="Tyrosine-protein kinase G-rich" evidence="12">
    <location>
        <begin position="454"/>
        <end position="531"/>
    </location>
</feature>
<evidence type="ECO:0000256" key="3">
    <source>
        <dbReference type="ARBA" id="ARBA00011903"/>
    </source>
</evidence>
<dbReference type="GO" id="GO:0005886">
    <property type="term" value="C:plasma membrane"/>
    <property type="evidence" value="ECO:0007669"/>
    <property type="project" value="UniProtKB-ARBA"/>
</dbReference>
<dbReference type="Pfam" id="PF13807">
    <property type="entry name" value="GNVR"/>
    <property type="match status" value="1"/>
</dbReference>
<keyword evidence="5" id="KW-0547">Nucleotide-binding</keyword>
<dbReference type="SUPFAM" id="SSF52540">
    <property type="entry name" value="P-loop containing nucleoside triphosphate hydrolases"/>
    <property type="match status" value="1"/>
</dbReference>
<evidence type="ECO:0000256" key="6">
    <source>
        <dbReference type="ARBA" id="ARBA00022777"/>
    </source>
</evidence>
<keyword evidence="13" id="KW-0762">Sugar transport</keyword>
<evidence type="ECO:0000256" key="9">
    <source>
        <dbReference type="ARBA" id="ARBA00051245"/>
    </source>
</evidence>
<dbReference type="RefSeq" id="WP_108369250.1">
    <property type="nucleotide sequence ID" value="NZ_CP028811.1"/>
</dbReference>
<comment type="similarity">
    <text evidence="1">Belongs to the CpsD/CapB family.</text>
</comment>
<evidence type="ECO:0000256" key="2">
    <source>
        <dbReference type="ARBA" id="ARBA00008883"/>
    </source>
</evidence>
<dbReference type="GO" id="GO:0005524">
    <property type="term" value="F:ATP binding"/>
    <property type="evidence" value="ECO:0007669"/>
    <property type="project" value="UniProtKB-KW"/>
</dbReference>
<dbReference type="AlphaFoldDB" id="A0A2S0RBN3"/>
<dbReference type="PANTHER" id="PTHR32309:SF13">
    <property type="entry name" value="FERRIC ENTEROBACTIN TRANSPORT PROTEIN FEPE"/>
    <property type="match status" value="1"/>
</dbReference>
<dbReference type="FunFam" id="3.40.50.300:FF:000527">
    <property type="entry name" value="Tyrosine-protein kinase etk"/>
    <property type="match status" value="1"/>
</dbReference>
<keyword evidence="7" id="KW-0067">ATP-binding</keyword>
<dbReference type="InterPro" id="IPR050445">
    <property type="entry name" value="Bact_polysacc_biosynth/exp"/>
</dbReference>
<dbReference type="InterPro" id="IPR027417">
    <property type="entry name" value="P-loop_NTPase"/>
</dbReference>
<keyword evidence="10" id="KW-0472">Membrane</keyword>
<gene>
    <name evidence="13" type="ORF">HYN48_00365</name>
</gene>
<dbReference type="OrthoDB" id="9794577at2"/>
<protein>
    <recommendedName>
        <fullName evidence="3">non-specific protein-tyrosine kinase</fullName>
        <ecNumber evidence="3">2.7.10.2</ecNumber>
    </recommendedName>
</protein>
<feature type="transmembrane region" description="Helical" evidence="10">
    <location>
        <begin position="515"/>
        <end position="536"/>
    </location>
</feature>
<dbReference type="GO" id="GO:0042802">
    <property type="term" value="F:identical protein binding"/>
    <property type="evidence" value="ECO:0007669"/>
    <property type="project" value="UniProtKB-ARBA"/>
</dbReference>
<dbReference type="EC" id="2.7.10.2" evidence="3"/>
<feature type="transmembrane region" description="Helical" evidence="10">
    <location>
        <begin position="28"/>
        <end position="46"/>
    </location>
</feature>
<keyword evidence="14" id="KW-1185">Reference proteome</keyword>
<accession>A0A2S0RBN3</accession>
<keyword evidence="4" id="KW-0808">Transferase</keyword>
<keyword evidence="13" id="KW-0813">Transport</keyword>
<evidence type="ECO:0000256" key="7">
    <source>
        <dbReference type="ARBA" id="ARBA00022840"/>
    </source>
</evidence>
<evidence type="ECO:0000256" key="4">
    <source>
        <dbReference type="ARBA" id="ARBA00022679"/>
    </source>
</evidence>
<dbReference type="Gene3D" id="3.40.50.300">
    <property type="entry name" value="P-loop containing nucleotide triphosphate hydrolases"/>
    <property type="match status" value="1"/>
</dbReference>
<dbReference type="InterPro" id="IPR032807">
    <property type="entry name" value="GNVR"/>
</dbReference>
<evidence type="ECO:0000256" key="8">
    <source>
        <dbReference type="ARBA" id="ARBA00023137"/>
    </source>
</evidence>
<dbReference type="CDD" id="cd05387">
    <property type="entry name" value="BY-kinase"/>
    <property type="match status" value="1"/>
</dbReference>
<evidence type="ECO:0000256" key="1">
    <source>
        <dbReference type="ARBA" id="ARBA00007316"/>
    </source>
</evidence>
<evidence type="ECO:0000313" key="13">
    <source>
        <dbReference type="EMBL" id="AWA28658.1"/>
    </source>
</evidence>
<evidence type="ECO:0000313" key="14">
    <source>
        <dbReference type="Proteomes" id="UP000244193"/>
    </source>
</evidence>